<feature type="compositionally biased region" description="Basic and acidic residues" evidence="1">
    <location>
        <begin position="71"/>
        <end position="99"/>
    </location>
</feature>
<evidence type="ECO:0000313" key="4">
    <source>
        <dbReference type="Proteomes" id="UP001388673"/>
    </source>
</evidence>
<organism evidence="3 4">
    <name type="scientific">Kwoniella newhampshirensis</name>
    <dbReference type="NCBI Taxonomy" id="1651941"/>
    <lineage>
        <taxon>Eukaryota</taxon>
        <taxon>Fungi</taxon>
        <taxon>Dikarya</taxon>
        <taxon>Basidiomycota</taxon>
        <taxon>Agaricomycotina</taxon>
        <taxon>Tremellomycetes</taxon>
        <taxon>Tremellales</taxon>
        <taxon>Cryptococcaceae</taxon>
        <taxon>Kwoniella</taxon>
    </lineage>
</organism>
<reference evidence="3 4" key="1">
    <citation type="journal article" date="2024" name="bioRxiv">
        <title>Comparative genomics of Cryptococcus and Kwoniella reveals pathogenesis evolution and contrasting karyotype dynamics via intercentromeric recombination or chromosome fusion.</title>
        <authorList>
            <person name="Coelho M.A."/>
            <person name="David-Palma M."/>
            <person name="Shea T."/>
            <person name="Bowers K."/>
            <person name="McGinley-Smith S."/>
            <person name="Mohammad A.W."/>
            <person name="Gnirke A."/>
            <person name="Yurkov A.M."/>
            <person name="Nowrousian M."/>
            <person name="Sun S."/>
            <person name="Cuomo C.A."/>
            <person name="Heitman J."/>
        </authorList>
    </citation>
    <scope>NUCLEOTIDE SEQUENCE [LARGE SCALE GENOMIC DNA]</scope>
    <source>
        <strain evidence="3 4">CBS 13917</strain>
    </source>
</reference>
<keyword evidence="2" id="KW-0732">Signal</keyword>
<feature type="signal peptide" evidence="2">
    <location>
        <begin position="1"/>
        <end position="28"/>
    </location>
</feature>
<feature type="compositionally biased region" description="Low complexity" evidence="1">
    <location>
        <begin position="109"/>
        <end position="121"/>
    </location>
</feature>
<dbReference type="KEGG" id="kne:92183002"/>
<accession>A0AAW0YKS0</accession>
<proteinExistence type="predicted"/>
<evidence type="ECO:0000313" key="3">
    <source>
        <dbReference type="EMBL" id="KAK8846657.1"/>
    </source>
</evidence>
<feature type="chain" id="PRO_5043878199" evidence="2">
    <location>
        <begin position="29"/>
        <end position="269"/>
    </location>
</feature>
<dbReference type="Proteomes" id="UP001388673">
    <property type="component" value="Unassembled WGS sequence"/>
</dbReference>
<comment type="caution">
    <text evidence="3">The sequence shown here is derived from an EMBL/GenBank/DDBJ whole genome shotgun (WGS) entry which is preliminary data.</text>
</comment>
<name>A0AAW0YKS0_9TREE</name>
<protein>
    <submittedName>
        <fullName evidence="3">Uncharacterized protein</fullName>
    </submittedName>
</protein>
<dbReference type="RefSeq" id="XP_066800607.1">
    <property type="nucleotide sequence ID" value="XM_066948834.1"/>
</dbReference>
<dbReference type="AlphaFoldDB" id="A0AAW0YKS0"/>
<dbReference type="EMBL" id="JBCAWK010000011">
    <property type="protein sequence ID" value="KAK8846657.1"/>
    <property type="molecule type" value="Genomic_DNA"/>
</dbReference>
<dbReference type="GeneID" id="92183002"/>
<feature type="region of interest" description="Disordered" evidence="1">
    <location>
        <begin position="67"/>
        <end position="122"/>
    </location>
</feature>
<sequence length="269" mass="29740">MSHSNIPRLLKVFWALLLFLKMSYRSRAIVLEMERIRCIMTRSKHIEATECDFVQGERSSEGLDIDYNDIVDNHDSHDNNESDRNHGLDKSVKDDDSGSRRTSFAPSLDSRTGSISSDGSSALCTPHLSRASSFNTPGTDPQALNDLLTLKGIVEAPSEYYQSRNTAPAICTPPNAKRTQRGLAPLSVPSASLLRPTTFWRHHPLSPHALPHHSPASRLIRRSILIASPTISVQHPNPDAETTRIAIGLAGLDLDIDPRRSRKLSIVPT</sequence>
<evidence type="ECO:0000256" key="1">
    <source>
        <dbReference type="SAM" id="MobiDB-lite"/>
    </source>
</evidence>
<gene>
    <name evidence="3" type="ORF">IAR55_005744</name>
</gene>
<keyword evidence="4" id="KW-1185">Reference proteome</keyword>
<evidence type="ECO:0000256" key="2">
    <source>
        <dbReference type="SAM" id="SignalP"/>
    </source>
</evidence>